<sequence>MASLIPGVLLKLLQSINSNVRVRGEYRSVLLQVISIVPALCGSELWPNQGFFIKVSDSSHSTYVSFSKEDNELILNNKLQLGQFFYVDRAEAGTPVPILVGIRPLPGRNPFVGNPKDLMQMLDGPPPVEHDKGVNVSKLKKEENTRQKIVIKEERATVASRYMQGVSAKGKQHENKEALQERPTSPSRNRPETLPSNPEVLASTATTKEISVSSNSKYARGSSNKQKNASLNSSSSNKHEYLSSDAISWASLPTNLLKTGKVMLRRRYLASMVAAEAQKEASNASSLVKCLNLFAELCSSASPENPHLPLTKFFALQQFIDQPNVATTPLKDKSFQTVPPETEKTSKRIGSLHVKATGKSIKTASSMEFNAAEKIEWAKVDAAKDIKELRETLIHETRTWFLRFMDGALDSGFRMPVQEKKGKGGVAGRLMMEAENNQIAVTLSQLKHANDWLDKLRNNLNMETNAPLIKNIDSLKQKVYACLLAHVDSAASALENRADRR</sequence>
<feature type="domain" description="DUF6857" evidence="3">
    <location>
        <begin position="242"/>
        <end position="334"/>
    </location>
</feature>
<proteinExistence type="predicted"/>
<accession>A0AAV0KBY9</accession>
<dbReference type="EMBL" id="CAMGYJ010000005">
    <property type="protein sequence ID" value="CAI0419253.1"/>
    <property type="molecule type" value="Genomic_DNA"/>
</dbReference>
<name>A0AAV0KBY9_9ROSI</name>
<keyword evidence="5" id="KW-1185">Reference proteome</keyword>
<dbReference type="Pfam" id="PF21647">
    <property type="entry name" value="DUF6857"/>
    <property type="match status" value="2"/>
</dbReference>
<comment type="caution">
    <text evidence="4">The sequence shown here is derived from an EMBL/GenBank/DDBJ whole genome shotgun (WGS) entry which is preliminary data.</text>
</comment>
<dbReference type="InterPro" id="IPR048297">
    <property type="entry name" value="DUF936_dom_pln"/>
</dbReference>
<reference evidence="4" key="1">
    <citation type="submission" date="2022-08" db="EMBL/GenBank/DDBJ databases">
        <authorList>
            <person name="Gutierrez-Valencia J."/>
        </authorList>
    </citation>
    <scope>NUCLEOTIDE SEQUENCE</scope>
</reference>
<dbReference type="PANTHER" id="PTHR31928:SF2">
    <property type="entry name" value="EXPRESSED PROTEIN"/>
    <property type="match status" value="1"/>
</dbReference>
<protein>
    <submittedName>
        <fullName evidence="4">Uncharacterized protein</fullName>
    </submittedName>
</protein>
<dbReference type="AlphaFoldDB" id="A0AAV0KBY9"/>
<evidence type="ECO:0000256" key="1">
    <source>
        <dbReference type="SAM" id="MobiDB-lite"/>
    </source>
</evidence>
<dbReference type="InterPro" id="IPR049172">
    <property type="entry name" value="DUF6857_pln"/>
</dbReference>
<evidence type="ECO:0000259" key="2">
    <source>
        <dbReference type="Pfam" id="PF06075"/>
    </source>
</evidence>
<feature type="domain" description="DUF936" evidence="2">
    <location>
        <begin position="4"/>
        <end position="119"/>
    </location>
</feature>
<dbReference type="PANTHER" id="PTHR31928">
    <property type="entry name" value="EXPRESSED PROTEIN"/>
    <property type="match status" value="1"/>
</dbReference>
<evidence type="ECO:0000313" key="4">
    <source>
        <dbReference type="EMBL" id="CAI0419253.1"/>
    </source>
</evidence>
<feature type="domain" description="DUF6857" evidence="3">
    <location>
        <begin position="338"/>
        <end position="494"/>
    </location>
</feature>
<feature type="compositionally biased region" description="Basic and acidic residues" evidence="1">
    <location>
        <begin position="171"/>
        <end position="180"/>
    </location>
</feature>
<feature type="region of interest" description="Disordered" evidence="1">
    <location>
        <begin position="164"/>
        <end position="237"/>
    </location>
</feature>
<feature type="compositionally biased region" description="Low complexity" evidence="1">
    <location>
        <begin position="222"/>
        <end position="236"/>
    </location>
</feature>
<dbReference type="Proteomes" id="UP001154282">
    <property type="component" value="Unassembled WGS sequence"/>
</dbReference>
<gene>
    <name evidence="4" type="ORF">LITE_LOCUS17931</name>
</gene>
<evidence type="ECO:0000259" key="3">
    <source>
        <dbReference type="Pfam" id="PF21647"/>
    </source>
</evidence>
<evidence type="ECO:0000313" key="5">
    <source>
        <dbReference type="Proteomes" id="UP001154282"/>
    </source>
</evidence>
<dbReference type="InterPro" id="IPR010341">
    <property type="entry name" value="DUF936_pln"/>
</dbReference>
<dbReference type="Pfam" id="PF06075">
    <property type="entry name" value="DUF936"/>
    <property type="match status" value="1"/>
</dbReference>
<organism evidence="4 5">
    <name type="scientific">Linum tenue</name>
    <dbReference type="NCBI Taxonomy" id="586396"/>
    <lineage>
        <taxon>Eukaryota</taxon>
        <taxon>Viridiplantae</taxon>
        <taxon>Streptophyta</taxon>
        <taxon>Embryophyta</taxon>
        <taxon>Tracheophyta</taxon>
        <taxon>Spermatophyta</taxon>
        <taxon>Magnoliopsida</taxon>
        <taxon>eudicotyledons</taxon>
        <taxon>Gunneridae</taxon>
        <taxon>Pentapetalae</taxon>
        <taxon>rosids</taxon>
        <taxon>fabids</taxon>
        <taxon>Malpighiales</taxon>
        <taxon>Linaceae</taxon>
        <taxon>Linum</taxon>
    </lineage>
</organism>
<feature type="compositionally biased region" description="Polar residues" evidence="1">
    <location>
        <begin position="203"/>
        <end position="217"/>
    </location>
</feature>